<dbReference type="SUPFAM" id="SSF53613">
    <property type="entry name" value="Ribokinase-like"/>
    <property type="match status" value="1"/>
</dbReference>
<comment type="similarity">
    <text evidence="1 7">Belongs to the carbohydrate kinase PfkB family.</text>
</comment>
<evidence type="ECO:0000256" key="8">
    <source>
        <dbReference type="SAM" id="MobiDB-lite"/>
    </source>
</evidence>
<keyword evidence="5" id="KW-0067">ATP-binding</keyword>
<comment type="caution">
    <text evidence="10">The sequence shown here is derived from an EMBL/GenBank/DDBJ whole genome shotgun (WGS) entry which is preliminary data.</text>
</comment>
<evidence type="ECO:0000256" key="7">
    <source>
        <dbReference type="RuleBase" id="RU003704"/>
    </source>
</evidence>
<evidence type="ECO:0000256" key="5">
    <source>
        <dbReference type="ARBA" id="ARBA00022840"/>
    </source>
</evidence>
<dbReference type="PANTHER" id="PTHR46566:SF5">
    <property type="entry name" value="1-PHOSPHOFRUCTOKINASE"/>
    <property type="match status" value="1"/>
</dbReference>
<dbReference type="AlphaFoldDB" id="A0A7K3W4M1"/>
<dbReference type="PANTHER" id="PTHR46566">
    <property type="entry name" value="1-PHOSPHOFRUCTOKINASE-RELATED"/>
    <property type="match status" value="1"/>
</dbReference>
<dbReference type="Pfam" id="PF00294">
    <property type="entry name" value="PfkB"/>
    <property type="match status" value="1"/>
</dbReference>
<keyword evidence="11" id="KW-1185">Reference proteome</keyword>
<dbReference type="EC" id="2.7.1.-" evidence="10"/>
<dbReference type="InterPro" id="IPR017583">
    <property type="entry name" value="Tagatose/fructose_Pkinase"/>
</dbReference>
<dbReference type="PRINTS" id="PR00990">
    <property type="entry name" value="RIBOKINASE"/>
</dbReference>
<dbReference type="NCBIfam" id="TIGR03168">
    <property type="entry name" value="1-PFK"/>
    <property type="match status" value="1"/>
</dbReference>
<accession>A0A7K3W4M1</accession>
<dbReference type="Gene3D" id="3.40.1190.20">
    <property type="match status" value="1"/>
</dbReference>
<feature type="region of interest" description="Disordered" evidence="8">
    <location>
        <begin position="322"/>
        <end position="349"/>
    </location>
</feature>
<dbReference type="PIRSF" id="PIRSF000535">
    <property type="entry name" value="1PFK/6PFK/LacC"/>
    <property type="match status" value="1"/>
</dbReference>
<evidence type="ECO:0000313" key="11">
    <source>
        <dbReference type="Proteomes" id="UP000470246"/>
    </source>
</evidence>
<evidence type="ECO:0000256" key="3">
    <source>
        <dbReference type="ARBA" id="ARBA00022741"/>
    </source>
</evidence>
<protein>
    <submittedName>
        <fullName evidence="10">Hexose kinase</fullName>
        <ecNumber evidence="10">2.7.1.-</ecNumber>
    </submittedName>
</protein>
<evidence type="ECO:0000259" key="9">
    <source>
        <dbReference type="Pfam" id="PF00294"/>
    </source>
</evidence>
<sequence length="349" mass="34563">MTSGPAGAGRVVTLTANPSLDRTLSLPGVLARGGVVRLAPSSTEPGGKGVNVARAVAAAGGDVVTVLPAAADDPIVGALHRLGLPLATVPVPTPVRTNYTLAEPDGTTTKLNEPGAPLDEATRGALADLLHRHAEGARWVALSGSLPPGAPPDWYAELVRSLRDTGARIAVDTSEAPLLALLAAGPDAAPDLLKPNAEELAQLTGVPEEALATDRDAVLTAVGTLHERGVAEVLLTLGADGALLSRADGGVWSAAPPRVAVRSTVGAGDCSLAGLLLADLAGAAPADRLRSAVAYGSASAALPGSAVPTPAQVAALPVEVSAVRSPAGTASPPSSPRTTPVPAAGRDVR</sequence>
<dbReference type="InterPro" id="IPR029056">
    <property type="entry name" value="Ribokinase-like"/>
</dbReference>
<dbReference type="GO" id="GO:0005524">
    <property type="term" value="F:ATP binding"/>
    <property type="evidence" value="ECO:0007669"/>
    <property type="project" value="UniProtKB-KW"/>
</dbReference>
<keyword evidence="4 7" id="KW-0418">Kinase</keyword>
<reference evidence="10 11" key="1">
    <citation type="submission" date="2020-02" db="EMBL/GenBank/DDBJ databases">
        <title>Geodermatophilus sabuli CPCC 205279 I12A-02694.</title>
        <authorList>
            <person name="Jiang Z."/>
        </authorList>
    </citation>
    <scope>NUCLEOTIDE SEQUENCE [LARGE SCALE GENOMIC DNA]</scope>
    <source>
        <strain evidence="10 11">I12A-02694</strain>
    </source>
</reference>
<evidence type="ECO:0000256" key="2">
    <source>
        <dbReference type="ARBA" id="ARBA00022679"/>
    </source>
</evidence>
<feature type="compositionally biased region" description="Low complexity" evidence="8">
    <location>
        <begin position="325"/>
        <end position="349"/>
    </location>
</feature>
<evidence type="ECO:0000256" key="4">
    <source>
        <dbReference type="ARBA" id="ARBA00022777"/>
    </source>
</evidence>
<name>A0A7K3W4M1_9ACTN</name>
<dbReference type="RefSeq" id="WP_163483201.1">
    <property type="nucleotide sequence ID" value="NZ_JAAGWF010000020.1"/>
</dbReference>
<gene>
    <name evidence="10" type="ORF">GCU56_18425</name>
</gene>
<evidence type="ECO:0000313" key="10">
    <source>
        <dbReference type="EMBL" id="NEK59835.1"/>
    </source>
</evidence>
<evidence type="ECO:0000256" key="6">
    <source>
        <dbReference type="PIRNR" id="PIRNR000535"/>
    </source>
</evidence>
<keyword evidence="2 6" id="KW-0808">Transferase</keyword>
<evidence type="ECO:0000256" key="1">
    <source>
        <dbReference type="ARBA" id="ARBA00010688"/>
    </source>
</evidence>
<organism evidence="10 11">
    <name type="scientific">Geodermatophilus sabuli</name>
    <dbReference type="NCBI Taxonomy" id="1564158"/>
    <lineage>
        <taxon>Bacteria</taxon>
        <taxon>Bacillati</taxon>
        <taxon>Actinomycetota</taxon>
        <taxon>Actinomycetes</taxon>
        <taxon>Geodermatophilales</taxon>
        <taxon>Geodermatophilaceae</taxon>
        <taxon>Geodermatophilus</taxon>
    </lineage>
</organism>
<dbReference type="InterPro" id="IPR002139">
    <property type="entry name" value="Ribo/fructo_kinase"/>
</dbReference>
<dbReference type="EMBL" id="JAAGWF010000020">
    <property type="protein sequence ID" value="NEK59835.1"/>
    <property type="molecule type" value="Genomic_DNA"/>
</dbReference>
<dbReference type="GO" id="GO:0005829">
    <property type="term" value="C:cytosol"/>
    <property type="evidence" value="ECO:0007669"/>
    <property type="project" value="TreeGrafter"/>
</dbReference>
<dbReference type="InterPro" id="IPR011611">
    <property type="entry name" value="PfkB_dom"/>
</dbReference>
<proteinExistence type="inferred from homology"/>
<dbReference type="GO" id="GO:0008443">
    <property type="term" value="F:phosphofructokinase activity"/>
    <property type="evidence" value="ECO:0007669"/>
    <property type="project" value="TreeGrafter"/>
</dbReference>
<keyword evidence="3" id="KW-0547">Nucleotide-binding</keyword>
<dbReference type="Proteomes" id="UP000470246">
    <property type="component" value="Unassembled WGS sequence"/>
</dbReference>
<dbReference type="PROSITE" id="PS00584">
    <property type="entry name" value="PFKB_KINASES_2"/>
    <property type="match status" value="1"/>
</dbReference>
<dbReference type="InterPro" id="IPR002173">
    <property type="entry name" value="Carboh/pur_kinase_PfkB_CS"/>
</dbReference>
<feature type="domain" description="Carbohydrate kinase PfkB" evidence="9">
    <location>
        <begin position="42"/>
        <end position="310"/>
    </location>
</feature>